<comment type="similarity">
    <text evidence="1">Belongs to the methylthioribose kinase family.</text>
</comment>
<evidence type="ECO:0000256" key="1">
    <source>
        <dbReference type="ARBA" id="ARBA00010165"/>
    </source>
</evidence>
<sequence length="354" mass="40095">MQQDINDGALDIEQPGVLQRYLQLSGRIGPGEDPVIQVLAGGISNRTVLVQRVNGESWVVKQALAKLRVATDWFSSPERIHREALGIRWLSQLAPAGTITPFVFEDHTQHLLAMQAVPQPHANWKTLLLAGHLQAQHVVQFGELLGSIHRHSYERQTELANVFADTSFFESLRIEPYYLYTAAQVPEAHTFIQTLVQETRGNRLTLVHGDYSPKNILVHADKLILLDHEVIHYGDPAFDIGFSLTHLLSKSHHLVEQRQDFARAANLYFQSYKKSLGEVPWLVALEERAVRHTLACMLARVAGRSMLEYFSAQERVRQRQVILSFIDAHPATIPALIAQFIERIGQYDDNHQTT</sequence>
<dbReference type="PANTHER" id="PTHR34273:SF2">
    <property type="entry name" value="METHYLTHIORIBOSE KINASE"/>
    <property type="match status" value="1"/>
</dbReference>
<dbReference type="EMBL" id="BNJJ01000012">
    <property type="protein sequence ID" value="GHO86400.1"/>
    <property type="molecule type" value="Genomic_DNA"/>
</dbReference>
<evidence type="ECO:0000256" key="3">
    <source>
        <dbReference type="ARBA" id="ARBA00022741"/>
    </source>
</evidence>
<dbReference type="Proteomes" id="UP000635565">
    <property type="component" value="Unassembled WGS sequence"/>
</dbReference>
<evidence type="ECO:0000259" key="6">
    <source>
        <dbReference type="Pfam" id="PF01636"/>
    </source>
</evidence>
<organism evidence="7 8">
    <name type="scientific">Dictyobacter formicarum</name>
    <dbReference type="NCBI Taxonomy" id="2778368"/>
    <lineage>
        <taxon>Bacteria</taxon>
        <taxon>Bacillati</taxon>
        <taxon>Chloroflexota</taxon>
        <taxon>Ktedonobacteria</taxon>
        <taxon>Ktedonobacterales</taxon>
        <taxon>Dictyobacteraceae</taxon>
        <taxon>Dictyobacter</taxon>
    </lineage>
</organism>
<gene>
    <name evidence="7" type="ORF">KSZ_44060</name>
</gene>
<evidence type="ECO:0000313" key="7">
    <source>
        <dbReference type="EMBL" id="GHO86400.1"/>
    </source>
</evidence>
<dbReference type="Pfam" id="PF01636">
    <property type="entry name" value="APH"/>
    <property type="match status" value="1"/>
</dbReference>
<keyword evidence="3" id="KW-0547">Nucleotide-binding</keyword>
<evidence type="ECO:0000256" key="4">
    <source>
        <dbReference type="ARBA" id="ARBA00022777"/>
    </source>
</evidence>
<dbReference type="PANTHER" id="PTHR34273">
    <property type="entry name" value="METHYLTHIORIBOSE KINASE"/>
    <property type="match status" value="1"/>
</dbReference>
<reference evidence="7 8" key="1">
    <citation type="journal article" date="2021" name="Int. J. Syst. Evol. Microbiol.">
        <title>Reticulibacter mediterranei gen. nov., sp. nov., within the new family Reticulibacteraceae fam. nov., and Ktedonospora formicarum gen. nov., sp. nov., Ktedonobacter robiniae sp. nov., Dictyobacter formicarum sp. nov. and Dictyobacter arantiisoli sp. nov., belonging to the class Ktedonobacteria.</title>
        <authorList>
            <person name="Yabe S."/>
            <person name="Zheng Y."/>
            <person name="Wang C.M."/>
            <person name="Sakai Y."/>
            <person name="Abe K."/>
            <person name="Yokota A."/>
            <person name="Donadio S."/>
            <person name="Cavaletti L."/>
            <person name="Monciardini P."/>
        </authorList>
    </citation>
    <scope>NUCLEOTIDE SEQUENCE [LARGE SCALE GENOMIC DNA]</scope>
    <source>
        <strain evidence="7 8">SOSP1-9</strain>
    </source>
</reference>
<dbReference type="InterPro" id="IPR011009">
    <property type="entry name" value="Kinase-like_dom_sf"/>
</dbReference>
<keyword evidence="4" id="KW-0418">Kinase</keyword>
<feature type="domain" description="Aminoglycoside phosphotransferase" evidence="6">
    <location>
        <begin position="36"/>
        <end position="263"/>
    </location>
</feature>
<comment type="caution">
    <text evidence="7">The sequence shown here is derived from an EMBL/GenBank/DDBJ whole genome shotgun (WGS) entry which is preliminary data.</text>
</comment>
<keyword evidence="2" id="KW-0808">Transferase</keyword>
<dbReference type="RefSeq" id="WP_201364041.1">
    <property type="nucleotide sequence ID" value="NZ_BNJJ01000012.1"/>
</dbReference>
<accession>A0ABQ3VKS9</accession>
<dbReference type="Gene3D" id="3.90.1200.10">
    <property type="match status" value="1"/>
</dbReference>
<dbReference type="InterPro" id="IPR002575">
    <property type="entry name" value="Aminoglycoside_PTrfase"/>
</dbReference>
<evidence type="ECO:0000313" key="8">
    <source>
        <dbReference type="Proteomes" id="UP000635565"/>
    </source>
</evidence>
<protein>
    <submittedName>
        <fullName evidence="7">Aminoglycoside phosphotransferase</fullName>
    </submittedName>
</protein>
<dbReference type="Gene3D" id="3.30.200.20">
    <property type="entry name" value="Phosphorylase Kinase, domain 1"/>
    <property type="match status" value="1"/>
</dbReference>
<name>A0ABQ3VKS9_9CHLR</name>
<proteinExistence type="inferred from homology"/>
<keyword evidence="5" id="KW-0067">ATP-binding</keyword>
<evidence type="ECO:0000256" key="2">
    <source>
        <dbReference type="ARBA" id="ARBA00022679"/>
    </source>
</evidence>
<dbReference type="SUPFAM" id="SSF56112">
    <property type="entry name" value="Protein kinase-like (PK-like)"/>
    <property type="match status" value="1"/>
</dbReference>
<keyword evidence="8" id="KW-1185">Reference proteome</keyword>
<evidence type="ECO:0000256" key="5">
    <source>
        <dbReference type="ARBA" id="ARBA00022840"/>
    </source>
</evidence>